<feature type="binding site" evidence="12">
    <location>
        <begin position="276"/>
        <end position="278"/>
    </location>
    <ligand>
        <name>GTP</name>
        <dbReference type="ChEBI" id="CHEBI:37565"/>
    </ligand>
</feature>
<dbReference type="GO" id="GO:0051539">
    <property type="term" value="F:4 iron, 4 sulfur cluster binding"/>
    <property type="evidence" value="ECO:0007669"/>
    <property type="project" value="UniProtKB-UniRule"/>
</dbReference>
<dbReference type="InterPro" id="IPR058240">
    <property type="entry name" value="rSAM_sf"/>
</dbReference>
<feature type="binding site" evidence="12">
    <location>
        <position position="207"/>
    </location>
    <ligand>
        <name>S-adenosyl-L-methionine</name>
        <dbReference type="ChEBI" id="CHEBI:59789"/>
    </ligand>
</feature>
<keyword evidence="8 12" id="KW-0342">GTP-binding</keyword>
<dbReference type="PANTHER" id="PTHR22960">
    <property type="entry name" value="MOLYBDOPTERIN COFACTOR SYNTHESIS PROTEIN A"/>
    <property type="match status" value="1"/>
</dbReference>
<comment type="pathway">
    <text evidence="12">Cofactor biosynthesis; molybdopterin biosynthesis.</text>
</comment>
<dbReference type="PROSITE" id="PS51918">
    <property type="entry name" value="RADICAL_SAM"/>
    <property type="match status" value="1"/>
</dbReference>
<dbReference type="HAMAP" id="MF_01225_B">
    <property type="entry name" value="MoaA_B"/>
    <property type="match status" value="1"/>
</dbReference>
<dbReference type="CDD" id="cd01335">
    <property type="entry name" value="Radical_SAM"/>
    <property type="match status" value="1"/>
</dbReference>
<feature type="binding site" evidence="12">
    <location>
        <position position="25"/>
    </location>
    <ligand>
        <name>GTP</name>
        <dbReference type="ChEBI" id="CHEBI:37565"/>
    </ligand>
</feature>
<feature type="domain" description="Radical SAM core" evidence="13">
    <location>
        <begin position="16"/>
        <end position="237"/>
    </location>
</feature>
<protein>
    <recommendedName>
        <fullName evidence="1 12">GTP 3',8-cyclase</fullName>
        <ecNumber evidence="1 12">4.1.99.22</ecNumber>
    </recommendedName>
    <alternativeName>
        <fullName evidence="12">Molybdenum cofactor biosynthesis protein A</fullName>
    </alternativeName>
</protein>
<feature type="binding site" evidence="12">
    <location>
        <position position="274"/>
    </location>
    <ligand>
        <name>[4Fe-4S] cluster</name>
        <dbReference type="ChEBI" id="CHEBI:49883"/>
        <label>2</label>
        <note>4Fe-4S-substrate</note>
    </ligand>
</feature>
<dbReference type="InterPro" id="IPR006638">
    <property type="entry name" value="Elp3/MiaA/NifB-like_rSAM"/>
</dbReference>
<dbReference type="InterPro" id="IPR000385">
    <property type="entry name" value="MoaA_NifB_PqqE_Fe-S-bd_CS"/>
</dbReference>
<dbReference type="UniPathway" id="UPA00344"/>
<keyword evidence="10 12" id="KW-0456">Lyase</keyword>
<keyword evidence="9 12" id="KW-0501">Molybdenum cofactor biosynthesis</keyword>
<evidence type="ECO:0000256" key="10">
    <source>
        <dbReference type="ARBA" id="ARBA00023239"/>
    </source>
</evidence>
<feature type="binding site" evidence="12">
    <location>
        <position position="110"/>
    </location>
    <ligand>
        <name>GTP</name>
        <dbReference type="ChEBI" id="CHEBI:37565"/>
    </ligand>
</feature>
<evidence type="ECO:0000256" key="2">
    <source>
        <dbReference type="ARBA" id="ARBA00022485"/>
    </source>
</evidence>
<keyword evidence="7 12" id="KW-0411">Iron-sulfur</keyword>
<feature type="binding site" evidence="12">
    <location>
        <position position="135"/>
    </location>
    <ligand>
        <name>S-adenosyl-L-methionine</name>
        <dbReference type="ChEBI" id="CHEBI:59789"/>
    </ligand>
</feature>
<evidence type="ECO:0000259" key="13">
    <source>
        <dbReference type="PROSITE" id="PS51918"/>
    </source>
</evidence>
<accession>A0A2T2WXH1</accession>
<proteinExistence type="inferred from homology"/>
<dbReference type="SFLD" id="SFLDG01383">
    <property type="entry name" value="cyclic_pyranopterin_phosphate"/>
    <property type="match status" value="1"/>
</dbReference>
<evidence type="ECO:0000256" key="7">
    <source>
        <dbReference type="ARBA" id="ARBA00023014"/>
    </source>
</evidence>
<comment type="similarity">
    <text evidence="12">Belongs to the radical SAM superfamily. MoaA family.</text>
</comment>
<dbReference type="SFLD" id="SFLDG01386">
    <property type="entry name" value="main_SPASM_domain-containing"/>
    <property type="match status" value="1"/>
</dbReference>
<evidence type="ECO:0000256" key="3">
    <source>
        <dbReference type="ARBA" id="ARBA00022691"/>
    </source>
</evidence>
<evidence type="ECO:0000256" key="4">
    <source>
        <dbReference type="ARBA" id="ARBA00022723"/>
    </source>
</evidence>
<dbReference type="SFLD" id="SFLDS00029">
    <property type="entry name" value="Radical_SAM"/>
    <property type="match status" value="1"/>
</dbReference>
<dbReference type="NCBIfam" id="TIGR02666">
    <property type="entry name" value="moaA"/>
    <property type="match status" value="1"/>
</dbReference>
<evidence type="ECO:0000313" key="15">
    <source>
        <dbReference type="Proteomes" id="UP000242705"/>
    </source>
</evidence>
<evidence type="ECO:0000256" key="1">
    <source>
        <dbReference type="ARBA" id="ARBA00012167"/>
    </source>
</evidence>
<dbReference type="InterPro" id="IPR013483">
    <property type="entry name" value="MoaA"/>
</dbReference>
<dbReference type="InterPro" id="IPR007197">
    <property type="entry name" value="rSAM"/>
</dbReference>
<dbReference type="SMART" id="SM00729">
    <property type="entry name" value="Elp3"/>
    <property type="match status" value="1"/>
</dbReference>
<evidence type="ECO:0000313" key="14">
    <source>
        <dbReference type="EMBL" id="PSR26939.1"/>
    </source>
</evidence>
<dbReference type="GO" id="GO:0006777">
    <property type="term" value="P:Mo-molybdopterin cofactor biosynthetic process"/>
    <property type="evidence" value="ECO:0007669"/>
    <property type="project" value="UniProtKB-UniRule"/>
</dbReference>
<reference evidence="14 15" key="1">
    <citation type="journal article" date="2014" name="BMC Genomics">
        <title>Comparison of environmental and isolate Sulfobacillus genomes reveals diverse carbon, sulfur, nitrogen, and hydrogen metabolisms.</title>
        <authorList>
            <person name="Justice N.B."/>
            <person name="Norman A."/>
            <person name="Brown C.T."/>
            <person name="Singh A."/>
            <person name="Thomas B.C."/>
            <person name="Banfield J.F."/>
        </authorList>
    </citation>
    <scope>NUCLEOTIDE SEQUENCE [LARGE SCALE GENOMIC DNA]</scope>
    <source>
        <strain evidence="14">AMDSBA5</strain>
    </source>
</reference>
<feature type="binding site" evidence="12">
    <location>
        <position position="36"/>
    </location>
    <ligand>
        <name>[4Fe-4S] cluster</name>
        <dbReference type="ChEBI" id="CHEBI:49883"/>
        <label>1</label>
        <note>4Fe-4S-S-AdoMet</note>
    </ligand>
</feature>
<evidence type="ECO:0000256" key="6">
    <source>
        <dbReference type="ARBA" id="ARBA00023004"/>
    </source>
</evidence>
<keyword evidence="5 12" id="KW-0547">Nucleotide-binding</keyword>
<dbReference type="GO" id="GO:0061799">
    <property type="term" value="F:cyclic pyranopterin monophosphate synthase activity"/>
    <property type="evidence" value="ECO:0007669"/>
    <property type="project" value="TreeGrafter"/>
</dbReference>
<keyword evidence="4 12" id="KW-0479">Metal-binding</keyword>
<dbReference type="SFLD" id="SFLDG01067">
    <property type="entry name" value="SPASM/twitch_domain_containing"/>
    <property type="match status" value="1"/>
</dbReference>
<gene>
    <name evidence="12 14" type="primary">moaA</name>
    <name evidence="14" type="ORF">C7B47_09385</name>
</gene>
<keyword evidence="2 12" id="KW-0004">4Fe-4S</keyword>
<comment type="cofactor">
    <cofactor evidence="12">
        <name>[4Fe-4S] cluster</name>
        <dbReference type="ChEBI" id="CHEBI:49883"/>
    </cofactor>
    <text evidence="12">Binds 2 [4Fe-4S] clusters. Binds 1 [4Fe-4S] cluster coordinated with 3 cysteines and an exchangeable S-adenosyl-L-methionine and 1 [4Fe-4S] cluster coordinated with 3 cysteines and the GTP-derived substrate.</text>
</comment>
<dbReference type="InterPro" id="IPR050105">
    <property type="entry name" value="MoCo_biosynth_MoaA/MoaC"/>
</dbReference>
<feature type="binding site" evidence="12">
    <location>
        <position position="288"/>
    </location>
    <ligand>
        <name>[4Fe-4S] cluster</name>
        <dbReference type="ChEBI" id="CHEBI:49883"/>
        <label>2</label>
        <note>4Fe-4S-substrate</note>
    </ligand>
</feature>
<comment type="catalytic activity">
    <reaction evidence="11 12">
        <text>GTP + AH2 + S-adenosyl-L-methionine = (8S)-3',8-cyclo-7,8-dihydroguanosine 5'-triphosphate + 5'-deoxyadenosine + L-methionine + A + H(+)</text>
        <dbReference type="Rhea" id="RHEA:49576"/>
        <dbReference type="ChEBI" id="CHEBI:13193"/>
        <dbReference type="ChEBI" id="CHEBI:15378"/>
        <dbReference type="ChEBI" id="CHEBI:17319"/>
        <dbReference type="ChEBI" id="CHEBI:17499"/>
        <dbReference type="ChEBI" id="CHEBI:37565"/>
        <dbReference type="ChEBI" id="CHEBI:57844"/>
        <dbReference type="ChEBI" id="CHEBI:59789"/>
        <dbReference type="ChEBI" id="CHEBI:131766"/>
        <dbReference type="EC" id="4.1.99.22"/>
    </reaction>
</comment>
<keyword evidence="3 12" id="KW-0949">S-adenosyl-L-methionine</keyword>
<feature type="binding site" evidence="12">
    <location>
        <position position="173"/>
    </location>
    <ligand>
        <name>GTP</name>
        <dbReference type="ChEBI" id="CHEBI:37565"/>
    </ligand>
</feature>
<evidence type="ECO:0000256" key="8">
    <source>
        <dbReference type="ARBA" id="ARBA00023134"/>
    </source>
</evidence>
<evidence type="ECO:0000256" key="11">
    <source>
        <dbReference type="ARBA" id="ARBA00048697"/>
    </source>
</evidence>
<organism evidence="14 15">
    <name type="scientific">Sulfobacillus thermosulfidooxidans</name>
    <dbReference type="NCBI Taxonomy" id="28034"/>
    <lineage>
        <taxon>Bacteria</taxon>
        <taxon>Bacillati</taxon>
        <taxon>Bacillota</taxon>
        <taxon>Clostridia</taxon>
        <taxon>Eubacteriales</taxon>
        <taxon>Clostridiales Family XVII. Incertae Sedis</taxon>
        <taxon>Sulfobacillus</taxon>
    </lineage>
</organism>
<dbReference type="InterPro" id="IPR010505">
    <property type="entry name" value="MoaA_twitch"/>
</dbReference>
<evidence type="ECO:0000256" key="5">
    <source>
        <dbReference type="ARBA" id="ARBA00022741"/>
    </source>
</evidence>
<dbReference type="SUPFAM" id="SSF102114">
    <property type="entry name" value="Radical SAM enzymes"/>
    <property type="match status" value="1"/>
</dbReference>
<dbReference type="InterPro" id="IPR013785">
    <property type="entry name" value="Aldolase_TIM"/>
</dbReference>
<feature type="binding site" evidence="12">
    <location>
        <position position="271"/>
    </location>
    <ligand>
        <name>[4Fe-4S] cluster</name>
        <dbReference type="ChEBI" id="CHEBI:49883"/>
        <label>2</label>
        <note>4Fe-4S-substrate</note>
    </ligand>
</feature>
<feature type="binding site" evidence="12">
    <location>
        <position position="39"/>
    </location>
    <ligand>
        <name>[4Fe-4S] cluster</name>
        <dbReference type="ChEBI" id="CHEBI:49883"/>
        <label>1</label>
        <note>4Fe-4S-S-AdoMet</note>
    </ligand>
</feature>
<dbReference type="Pfam" id="PF06463">
    <property type="entry name" value="Mob_synth_C"/>
    <property type="match status" value="1"/>
</dbReference>
<feature type="binding site" evidence="12">
    <location>
        <position position="38"/>
    </location>
    <ligand>
        <name>S-adenosyl-L-methionine</name>
        <dbReference type="ChEBI" id="CHEBI:59789"/>
    </ligand>
</feature>
<feature type="binding site" evidence="12">
    <location>
        <position position="83"/>
    </location>
    <ligand>
        <name>S-adenosyl-L-methionine</name>
        <dbReference type="ChEBI" id="CHEBI:59789"/>
    </ligand>
</feature>
<comment type="function">
    <text evidence="12">Catalyzes the cyclization of GTP to (8S)-3',8-cyclo-7,8-dihydroguanosine 5'-triphosphate.</text>
</comment>
<dbReference type="Pfam" id="PF04055">
    <property type="entry name" value="Radical_SAM"/>
    <property type="match status" value="1"/>
</dbReference>
<comment type="subunit">
    <text evidence="12">Monomer and homodimer.</text>
</comment>
<evidence type="ECO:0000256" key="12">
    <source>
        <dbReference type="HAMAP-Rule" id="MF_01225"/>
    </source>
</evidence>
<feature type="binding site" evidence="12">
    <location>
        <position position="79"/>
    </location>
    <ligand>
        <name>GTP</name>
        <dbReference type="ChEBI" id="CHEBI:37565"/>
    </ligand>
</feature>
<dbReference type="Proteomes" id="UP000242705">
    <property type="component" value="Unassembled WGS sequence"/>
</dbReference>
<comment type="caution">
    <text evidence="14">The sequence shown here is derived from an EMBL/GenBank/DDBJ whole genome shotgun (WGS) entry which is preliminary data.</text>
</comment>
<dbReference type="InterPro" id="IPR040064">
    <property type="entry name" value="MoaA-like"/>
</dbReference>
<dbReference type="AlphaFoldDB" id="A0A2T2WXH1"/>
<dbReference type="PROSITE" id="PS01305">
    <property type="entry name" value="MOAA_NIFB_PQQE"/>
    <property type="match status" value="1"/>
</dbReference>
<dbReference type="GO" id="GO:0005525">
    <property type="term" value="F:GTP binding"/>
    <property type="evidence" value="ECO:0007669"/>
    <property type="project" value="UniProtKB-UniRule"/>
</dbReference>
<dbReference type="GO" id="GO:1904047">
    <property type="term" value="F:S-adenosyl-L-methionine binding"/>
    <property type="evidence" value="ECO:0007669"/>
    <property type="project" value="UniProtKB-UniRule"/>
</dbReference>
<dbReference type="EMBL" id="PXYX01000017">
    <property type="protein sequence ID" value="PSR26939.1"/>
    <property type="molecule type" value="Genomic_DNA"/>
</dbReference>
<dbReference type="PANTHER" id="PTHR22960:SF0">
    <property type="entry name" value="MOLYBDENUM COFACTOR BIOSYNTHESIS PROTEIN 1"/>
    <property type="match status" value="1"/>
</dbReference>
<feature type="binding site" evidence="12">
    <location>
        <position position="32"/>
    </location>
    <ligand>
        <name>[4Fe-4S] cluster</name>
        <dbReference type="ChEBI" id="CHEBI:49883"/>
        <label>1</label>
        <note>4Fe-4S-S-AdoMet</note>
    </ligand>
</feature>
<sequence>MTRERVRIPVPTVTDQHKRPLRDLRLSVTDRCNFRCVYCMPKEVFGAKFHFLPKHDLLTFDELTRTVRIFSQLGVKKVRITGGEPLLRQDLDVLIRQLSEVPGIEDIAMTTNGYFLDRRRAMLLRQAGLKRVTISLDALTDEVFKAVNDVGVPVGKILSAIDAAIFAGLGPVKVNMVVKRDVNDQQIIPMARHFRHSGVVLRFIEYMDVGNTNGWRLDDVVPASEILAILQQEWPLEPLAPNHPGEVARRFRYQDGGGEIGIIASVTQPFCHHCSRIRLSPEGRLYTCLFGSEGFDLRHLLREERWDDAQIENALQILWQRRTDQYSLLRSQATSSAPKVEMSHIGG</sequence>
<name>A0A2T2WXH1_SULTH</name>
<keyword evidence="6 12" id="KW-0408">Iron</keyword>
<dbReference type="Gene3D" id="3.20.20.70">
    <property type="entry name" value="Aldolase class I"/>
    <property type="match status" value="1"/>
</dbReference>
<dbReference type="GO" id="GO:0061798">
    <property type="term" value="F:GTP 3',8'-cyclase activity"/>
    <property type="evidence" value="ECO:0007669"/>
    <property type="project" value="UniProtKB-UniRule"/>
</dbReference>
<dbReference type="EC" id="4.1.99.22" evidence="1 12"/>
<evidence type="ECO:0000256" key="9">
    <source>
        <dbReference type="ARBA" id="ARBA00023150"/>
    </source>
</evidence>
<dbReference type="CDD" id="cd21117">
    <property type="entry name" value="Twitch_MoaA"/>
    <property type="match status" value="1"/>
</dbReference>
<dbReference type="GO" id="GO:0046872">
    <property type="term" value="F:metal ion binding"/>
    <property type="evidence" value="ECO:0007669"/>
    <property type="project" value="UniProtKB-KW"/>
</dbReference>